<feature type="coiled-coil region" evidence="1">
    <location>
        <begin position="1253"/>
        <end position="1456"/>
    </location>
</feature>
<evidence type="ECO:0000313" key="4">
    <source>
        <dbReference type="EMBL" id="THU65115.1"/>
    </source>
</evidence>
<feature type="region of interest" description="Disordered" evidence="2">
    <location>
        <begin position="1678"/>
        <end position="1706"/>
    </location>
</feature>
<gene>
    <name evidence="4" type="ORF">C4D60_Mb05t00250</name>
</gene>
<dbReference type="STRING" id="52838.A0A4V4H7T4"/>
<keyword evidence="3" id="KW-0812">Transmembrane</keyword>
<evidence type="ECO:0000256" key="2">
    <source>
        <dbReference type="SAM" id="MobiDB-lite"/>
    </source>
</evidence>
<proteinExistence type="predicted"/>
<dbReference type="PANTHER" id="PTHR43049">
    <property type="entry name" value="EARLY ENDOSOME ANTIGEN"/>
    <property type="match status" value="1"/>
</dbReference>
<name>A0A4V4H7T4_MUSBA</name>
<feature type="coiled-coil region" evidence="1">
    <location>
        <begin position="354"/>
        <end position="405"/>
    </location>
</feature>
<evidence type="ECO:0000256" key="1">
    <source>
        <dbReference type="SAM" id="Coils"/>
    </source>
</evidence>
<feature type="coiled-coil region" evidence="1">
    <location>
        <begin position="780"/>
        <end position="1045"/>
    </location>
</feature>
<dbReference type="PANTHER" id="PTHR43049:SF1">
    <property type="entry name" value="EARLY ENDOSOME ANTIGEN"/>
    <property type="match status" value="1"/>
</dbReference>
<feature type="coiled-coil region" evidence="1">
    <location>
        <begin position="144"/>
        <end position="328"/>
    </location>
</feature>
<protein>
    <submittedName>
        <fullName evidence="4">Uncharacterized protein</fullName>
    </submittedName>
</protein>
<keyword evidence="3" id="KW-0472">Membrane</keyword>
<feature type="coiled-coil region" evidence="1">
    <location>
        <begin position="497"/>
        <end position="559"/>
    </location>
</feature>
<evidence type="ECO:0000313" key="5">
    <source>
        <dbReference type="Proteomes" id="UP000317650"/>
    </source>
</evidence>
<dbReference type="EMBL" id="PYDT01000003">
    <property type="protein sequence ID" value="THU65115.1"/>
    <property type="molecule type" value="Genomic_DNA"/>
</dbReference>
<keyword evidence="5" id="KW-1185">Reference proteome</keyword>
<reference evidence="4 5" key="1">
    <citation type="journal article" date="2019" name="Nat. Plants">
        <title>Genome sequencing of Musa balbisiana reveals subgenome evolution and function divergence in polyploid bananas.</title>
        <authorList>
            <person name="Yao X."/>
        </authorList>
    </citation>
    <scope>NUCLEOTIDE SEQUENCE [LARGE SCALE GENOMIC DNA]</scope>
    <source>
        <strain evidence="5">cv. DH-PKW</strain>
        <tissue evidence="4">Leaves</tissue>
    </source>
</reference>
<feature type="transmembrane region" description="Helical" evidence="3">
    <location>
        <begin position="1716"/>
        <end position="1736"/>
    </location>
</feature>
<dbReference type="SUPFAM" id="SSF57997">
    <property type="entry name" value="Tropomyosin"/>
    <property type="match status" value="2"/>
</dbReference>
<feature type="coiled-coil region" evidence="1">
    <location>
        <begin position="1513"/>
        <end position="1657"/>
    </location>
</feature>
<sequence length="1739" mass="198926">MAEDLQLNEIEVKLSGEVGENEKGSLTNGDTDLPSKEGNKEEEESPSDGEYIRVEKEILVDAKQSSHLLNLIMEVEENLIAVNHQSGNSEANVNFMETKEKIKELKVQFETILAKFSSSEAEKALLKSKFELTNDKLDKMNKHREELELGQKLMKNQISEAEQKHTLQLESLQEALKDTEMKHKELIDIRESFTGLSAELESSRRRIKALEEELLSSVSELHKAEEISKSSSLQAELESRKVLELEKMLEVAHVTAKETEAQISNLQEELKELYEKIAEKKQVEQELQSTSLELSKFQEKLEISKSEAAQLEQNLVSKDAAMHKLIEELNLHKVSDEQLRTNVTVLENMLSASKEDLQTKLVNFEELELRLQEKVKEREMVEACFKDQEVQISSLRNDLSNLAVEKATLDRIVTELNTKLLEKEELHTKFEAKLNVADQDFKKTDSLLLQALSYKDDLEKKLELVEQLHHESRTATVAATKRNIELEDLVHASNAAEEGLRSQLKESEMRLASTEKRNMELEQQINLAEIRYLDAQSEIKELNEKITELTDSLKEVDEENALSRRRFEGYDDRVDQLESSLREVGNLKIRSSSTGTELVSKDAAMHKLIEELNLHKVSDEQLRTMSPCWKICFLPSKEDLQTKLVNFEELELRLQEKVKEREMVEACFKDQEVQISSLRNDLSNLAVEKATLDRIVTELNTKLLEKEELHTKFEAKLNVADQDFKKTDSLLLQALSYKDDLEKKLELVEQLHHESRTATVAATKRNIELEDLVHASNAAEEGLRSQLKESEMRLASTEKRNMELEQQINLAEIRYLDAQSEIKELNEKITELTDSLKEVDEENALSRRRFEGYDDRVDQLESSLSKSFSRNVELENELNDLMKECAEHEEHATARHHHSLKLEDLVQSSHSRAEDAEKRAAELELLLEAANYRMQELEQLLSITEAKHRDVEVESKQYSSKVSELVTELVAYQTQTQSLEAKLQAANEKERELTDILNIVTEERKKIEDLSINQGEKLYESDNQIQILQNELKYLREKVEGVQKDIEDSSVREKELLEKLRYAGEQLGHHEKIVEEVTSRNVELNSLNESLVKDSELKLQELEVRFKERESEAKELHGKLKSLEEQLAFYKEQAIEATESVSSLKAELEAGAVKLVSLVNNVEELKQKVSEANLRGEQTISENELLALTNSKLREELEAQQHEVSELNEMLKSIHAEKEATDEQLATHASTIVQLTDERSRGLELQFATESHLKENEAQLHEAIEKYKQREMQARELNEKLLALETQLRNHEEQASLSAISATSQKGKLEEALCKIQDLDGLVQQLKAKSDQFRTENEGLARQNARFSEELAAYETKMNELQVALNAAVTEKEDISVQLLASKKEMMDLVQLHNSDKEKLQSQITSAMEENNMVSEMCHKATKELESTIVQLEEKLSEKKAREDSLNSLAENLKAQLAEKSLMQSQIPELEQKLLLAEKTYVQEIESMATAAAEKDAVLSAKLGEHTSVLQERDALDQQLREVLQELDLAQRTIIEQEAKKLRHEYPVTNAEKELDSVKELERQASMKQSLDALESRNQHATLLENQVAGLQKKLQEAEAHYREKVIEENTKLALVEVELNELRLKQSQTTEMEKKIAELENTLHLARTSAEEVKNETSQAEMQDAIEVKSRDLGLDTSTLSKRKSKKRSDRVHHDTNTATVNPNAQVAPERSGAMTFKFILGVALVSIFIGVILGKRY</sequence>
<accession>A0A4V4H7T4</accession>
<feature type="region of interest" description="Disordered" evidence="2">
    <location>
        <begin position="1"/>
        <end position="50"/>
    </location>
</feature>
<dbReference type="Proteomes" id="UP000317650">
    <property type="component" value="Chromosome 5"/>
</dbReference>
<feature type="coiled-coil region" evidence="1">
    <location>
        <begin position="1092"/>
        <end position="1224"/>
    </location>
</feature>
<keyword evidence="3" id="KW-1133">Transmembrane helix</keyword>
<organism evidence="4 5">
    <name type="scientific">Musa balbisiana</name>
    <name type="common">Banana</name>
    <dbReference type="NCBI Taxonomy" id="52838"/>
    <lineage>
        <taxon>Eukaryota</taxon>
        <taxon>Viridiplantae</taxon>
        <taxon>Streptophyta</taxon>
        <taxon>Embryophyta</taxon>
        <taxon>Tracheophyta</taxon>
        <taxon>Spermatophyta</taxon>
        <taxon>Magnoliopsida</taxon>
        <taxon>Liliopsida</taxon>
        <taxon>Zingiberales</taxon>
        <taxon>Musaceae</taxon>
        <taxon>Musa</taxon>
    </lineage>
</organism>
<feature type="compositionally biased region" description="Basic residues" evidence="2">
    <location>
        <begin position="1682"/>
        <end position="1692"/>
    </location>
</feature>
<evidence type="ECO:0000256" key="3">
    <source>
        <dbReference type="SAM" id="Phobius"/>
    </source>
</evidence>
<keyword evidence="1" id="KW-0175">Coiled coil</keyword>
<feature type="coiled-coil region" evidence="1">
    <location>
        <begin position="637"/>
        <end position="688"/>
    </location>
</feature>
<comment type="caution">
    <text evidence="4">The sequence shown here is derived from an EMBL/GenBank/DDBJ whole genome shotgun (WGS) entry which is preliminary data.</text>
</comment>